<dbReference type="EMBL" id="CP071060">
    <property type="protein sequence ID" value="QSI75922.1"/>
    <property type="molecule type" value="Genomic_DNA"/>
</dbReference>
<name>A0ABX7M2C6_9RHOO</name>
<gene>
    <name evidence="1" type="ORF">JY500_15750</name>
</gene>
<accession>A0ABX7M2C6</accession>
<sequence length="490" mass="54689">MLKLFPSRPDHPLADLRELQRAVTEIGAHTPDDALREATGWLETVGAPEEGSDPTALLRLLVSFDEAMQPHARALADRYVESRLKWSPSSTARWQATRAFLHLLCERYEDLLRLLGNGRKPYVQLTADVAVRLLRAASAAQRWDALRYGPYDPNHWRRCGQAYLAAAQHNLLEQPVRLRSNRQTETTTAREYLRTVAFATAAMDELDERQILLAGHVIHYVLGTLRLTETPERDSVFWVDPALAQSPVRMARQPQASPTVRYFSGGSTLDALFEMELMVRGGTLPPALGVEPDDAPHLGPLLRHFARHWSEEPPVRRHRRHALPGQLHVIEGLEPLAELLSGKASAQMSLWEQRDASLHGIGLTLPVDERSRLRVGALLGLHSHDGTRWLAGIVRRMQHLSDNTLHVGVEVISWHPMAAHADDGAQNVRVLLLDPLHRDATIRLAVPLPGVRPGAPLFLLGQNKALKLLPGELIERGADHEIRSYQVAAS</sequence>
<protein>
    <submittedName>
        <fullName evidence="1">Uncharacterized protein</fullName>
    </submittedName>
</protein>
<organism evidence="1 2">
    <name type="scientific">Niveibacterium microcysteis</name>
    <dbReference type="NCBI Taxonomy" id="2811415"/>
    <lineage>
        <taxon>Bacteria</taxon>
        <taxon>Pseudomonadati</taxon>
        <taxon>Pseudomonadota</taxon>
        <taxon>Betaproteobacteria</taxon>
        <taxon>Rhodocyclales</taxon>
        <taxon>Rhodocyclaceae</taxon>
        <taxon>Niveibacterium</taxon>
    </lineage>
</organism>
<reference evidence="1 2" key="1">
    <citation type="submission" date="2021-02" db="EMBL/GenBank/DDBJ databases">
        <title>Niveibacterium changnyeongensis HC41.</title>
        <authorList>
            <person name="Kang M."/>
        </authorList>
    </citation>
    <scope>NUCLEOTIDE SEQUENCE [LARGE SCALE GENOMIC DNA]</scope>
    <source>
        <strain evidence="1 2">HC41</strain>
    </source>
</reference>
<evidence type="ECO:0000313" key="1">
    <source>
        <dbReference type="EMBL" id="QSI75922.1"/>
    </source>
</evidence>
<dbReference type="Proteomes" id="UP000663570">
    <property type="component" value="Chromosome"/>
</dbReference>
<keyword evidence="2" id="KW-1185">Reference proteome</keyword>
<proteinExistence type="predicted"/>
<dbReference type="RefSeq" id="WP_172197381.1">
    <property type="nucleotide sequence ID" value="NZ_CP071060.1"/>
</dbReference>
<evidence type="ECO:0000313" key="2">
    <source>
        <dbReference type="Proteomes" id="UP000663570"/>
    </source>
</evidence>